<evidence type="ECO:0000256" key="1">
    <source>
        <dbReference type="SAM" id="MobiDB-lite"/>
    </source>
</evidence>
<dbReference type="EMBL" id="JASJQH010000662">
    <property type="protein sequence ID" value="KAK9763356.1"/>
    <property type="molecule type" value="Genomic_DNA"/>
</dbReference>
<keyword evidence="3" id="KW-1185">Reference proteome</keyword>
<reference evidence="2 3" key="1">
    <citation type="submission" date="2023-04" db="EMBL/GenBank/DDBJ databases">
        <title>Genome of Basidiobolus ranarum AG-B5.</title>
        <authorList>
            <person name="Stajich J.E."/>
            <person name="Carter-House D."/>
            <person name="Gryganskyi A."/>
        </authorList>
    </citation>
    <scope>NUCLEOTIDE SEQUENCE [LARGE SCALE GENOMIC DNA]</scope>
    <source>
        <strain evidence="2 3">AG-B5</strain>
    </source>
</reference>
<gene>
    <name evidence="2" type="ORF">K7432_010042</name>
</gene>
<comment type="caution">
    <text evidence="2">The sequence shown here is derived from an EMBL/GenBank/DDBJ whole genome shotgun (WGS) entry which is preliminary data.</text>
</comment>
<feature type="compositionally biased region" description="Polar residues" evidence="1">
    <location>
        <begin position="1"/>
        <end position="40"/>
    </location>
</feature>
<organism evidence="2 3">
    <name type="scientific">Basidiobolus ranarum</name>
    <dbReference type="NCBI Taxonomy" id="34480"/>
    <lineage>
        <taxon>Eukaryota</taxon>
        <taxon>Fungi</taxon>
        <taxon>Fungi incertae sedis</taxon>
        <taxon>Zoopagomycota</taxon>
        <taxon>Entomophthoromycotina</taxon>
        <taxon>Basidiobolomycetes</taxon>
        <taxon>Basidiobolales</taxon>
        <taxon>Basidiobolaceae</taxon>
        <taxon>Basidiobolus</taxon>
    </lineage>
</organism>
<feature type="region of interest" description="Disordered" evidence="1">
    <location>
        <begin position="1"/>
        <end position="47"/>
    </location>
</feature>
<sequence length="255" mass="29062">MNEDSTLSDSGYSTLSSRKYRSVSDTFSCHSSWSYNTTSKKSTDHAEEICGTSSNKLNRVDTLFPPSTTTFSPVLESELSHISETKRYTKGKSKKEEVDFVWYCKAPPPPKCFPYHNNSVFLPNFNENESIAPAIITKPLQHKIVTRRTSRDSTKCAPSQIPETWESGLTSREKTRNTTIAEENVNSVEQTKTHCFDFLYAAGSCEKDTNGRKKTSLVRRLRSWFVTPTSDSSLKRIPNNHQTAEENQQRKRRKL</sequence>
<evidence type="ECO:0000313" key="2">
    <source>
        <dbReference type="EMBL" id="KAK9763356.1"/>
    </source>
</evidence>
<feature type="region of interest" description="Disordered" evidence="1">
    <location>
        <begin position="230"/>
        <end position="255"/>
    </location>
</feature>
<accession>A0ABR2WPE6</accession>
<name>A0ABR2WPE6_9FUNG</name>
<dbReference type="Proteomes" id="UP001479436">
    <property type="component" value="Unassembled WGS sequence"/>
</dbReference>
<evidence type="ECO:0000313" key="3">
    <source>
        <dbReference type="Proteomes" id="UP001479436"/>
    </source>
</evidence>
<protein>
    <submittedName>
        <fullName evidence="2">Uncharacterized protein</fullName>
    </submittedName>
</protein>
<proteinExistence type="predicted"/>